<feature type="coiled-coil region" evidence="1">
    <location>
        <begin position="162"/>
        <end position="287"/>
    </location>
</feature>
<evidence type="ECO:0000256" key="1">
    <source>
        <dbReference type="SAM" id="Coils"/>
    </source>
</evidence>
<comment type="caution">
    <text evidence="2">The sequence shown here is derived from an EMBL/GenBank/DDBJ whole genome shotgun (WGS) entry which is preliminary data.</text>
</comment>
<proteinExistence type="predicted"/>
<feature type="coiled-coil region" evidence="1">
    <location>
        <begin position="359"/>
        <end position="393"/>
    </location>
</feature>
<gene>
    <name evidence="2" type="ORF">QE152_g5087</name>
</gene>
<accession>A0AAW1MUF6</accession>
<organism evidence="2 3">
    <name type="scientific">Popillia japonica</name>
    <name type="common">Japanese beetle</name>
    <dbReference type="NCBI Taxonomy" id="7064"/>
    <lineage>
        <taxon>Eukaryota</taxon>
        <taxon>Metazoa</taxon>
        <taxon>Ecdysozoa</taxon>
        <taxon>Arthropoda</taxon>
        <taxon>Hexapoda</taxon>
        <taxon>Insecta</taxon>
        <taxon>Pterygota</taxon>
        <taxon>Neoptera</taxon>
        <taxon>Endopterygota</taxon>
        <taxon>Coleoptera</taxon>
        <taxon>Polyphaga</taxon>
        <taxon>Scarabaeiformia</taxon>
        <taxon>Scarabaeidae</taxon>
        <taxon>Rutelinae</taxon>
        <taxon>Popillia</taxon>
    </lineage>
</organism>
<evidence type="ECO:0000313" key="3">
    <source>
        <dbReference type="Proteomes" id="UP001458880"/>
    </source>
</evidence>
<name>A0AAW1MUF6_POPJA</name>
<dbReference type="Proteomes" id="UP001458880">
    <property type="component" value="Unassembled WGS sequence"/>
</dbReference>
<reference evidence="2 3" key="1">
    <citation type="journal article" date="2024" name="BMC Genomics">
        <title>De novo assembly and annotation of Popillia japonica's genome with initial clues to its potential as an invasive pest.</title>
        <authorList>
            <person name="Cucini C."/>
            <person name="Boschi S."/>
            <person name="Funari R."/>
            <person name="Cardaioli E."/>
            <person name="Iannotti N."/>
            <person name="Marturano G."/>
            <person name="Paoli F."/>
            <person name="Bruttini M."/>
            <person name="Carapelli A."/>
            <person name="Frati F."/>
            <person name="Nardi F."/>
        </authorList>
    </citation>
    <scope>NUCLEOTIDE SEQUENCE [LARGE SCALE GENOMIC DNA]</scope>
    <source>
        <strain evidence="2">DMR45628</strain>
    </source>
</reference>
<keyword evidence="1" id="KW-0175">Coiled coil</keyword>
<evidence type="ECO:0000313" key="2">
    <source>
        <dbReference type="EMBL" id="KAK9751247.1"/>
    </source>
</evidence>
<feature type="coiled-coil region" evidence="1">
    <location>
        <begin position="443"/>
        <end position="484"/>
    </location>
</feature>
<dbReference type="AlphaFoldDB" id="A0AAW1MUF6"/>
<sequence length="489" mass="58327">MKSLFKNVIKKDKIIHELNRINSHLKQQLQETVNHSTSQNTDIIEFASINNRLQKEIEKKDQEITMLQSNINKSEFIRSNLLKDIDYYKSELNTAKSETLSQRQKYSEHDYEKLQKKFYEIKIENSRLCKKFKEIRTDEENCPRTQSYHVLFKKFEMVQHDVLKLKMENKKLKDKIRKNKHQHVYDDETSEMIRNTTKSMSDEIDNLTQIKQKLEIENQDMKVLLEKTEMEVNNTKAILVNLQGELQENVAYCRQCEEELKNFKLLCNDLQKQLKVTTNEKNDILRQYRINEENNNILKLKFHELMQEKSKFFKEKKDTATSVTENLCENCILLKNEIEKLGYTNLRLNKAKQNLQMNFQKLSIKTSKLTLKMEEMEQERQKANQQRESQGTDENLLQQNVLLSKRLHNLLKKSEKLFKAHVQEHAKSEKDIITSLSSNDKIIEELHENLTFSKSNLEMIENKLNEEEWKLNAALKHIRQVKEQIKVET</sequence>
<protein>
    <submittedName>
        <fullName evidence="2">Uncharacterized protein</fullName>
    </submittedName>
</protein>
<dbReference type="EMBL" id="JASPKY010000029">
    <property type="protein sequence ID" value="KAK9751247.1"/>
    <property type="molecule type" value="Genomic_DNA"/>
</dbReference>
<keyword evidence="3" id="KW-1185">Reference proteome</keyword>